<evidence type="ECO:0000256" key="1">
    <source>
        <dbReference type="SAM" id="MobiDB-lite"/>
    </source>
</evidence>
<keyword evidence="3" id="KW-1185">Reference proteome</keyword>
<dbReference type="EMBL" id="WBMW01005177">
    <property type="protein sequence ID" value="NXC48828.1"/>
    <property type="molecule type" value="Genomic_DNA"/>
</dbReference>
<feature type="compositionally biased region" description="Polar residues" evidence="1">
    <location>
        <begin position="186"/>
        <end position="196"/>
    </location>
</feature>
<dbReference type="Proteomes" id="UP000613066">
    <property type="component" value="Unassembled WGS sequence"/>
</dbReference>
<feature type="region of interest" description="Disordered" evidence="1">
    <location>
        <begin position="230"/>
        <end position="257"/>
    </location>
</feature>
<feature type="compositionally biased region" description="Polar residues" evidence="1">
    <location>
        <begin position="281"/>
        <end position="298"/>
    </location>
</feature>
<comment type="caution">
    <text evidence="2">The sequence shown here is derived from an EMBL/GenBank/DDBJ whole genome shotgun (WGS) entry which is preliminary data.</text>
</comment>
<accession>A0A851P5B5</accession>
<dbReference type="AlphaFoldDB" id="A0A851P5B5"/>
<gene>
    <name evidence="2" type="primary">Arhgap39_1</name>
    <name evidence="2" type="ORF">PENPIL_R12878</name>
</gene>
<sequence>SSSPSGVFEKECDIYRDYNAEGQLLHYRTSSLRWNAGTKERMLIKVTDREPSFLLHQGNGFVPDNHPPPSRSRRPSGGGQHSPNLQTFSSDADNSVFFPERKPSPFLKRAEHAGSCSPLLGRGDAFCSPSQSHQRKASSESQPSSPRYAYEPPLYEEPPMDVGSGGYKAASPQKSPIRKPHPFLQSPKQGSNSPYQQLVLTKQKCPERFMSLEYSPAGKEYVRQLVYVEQSGSSPKMKSAPRHKYSPNPIGGSYSLQHSPCLKSADYSSMEAADFGPDDSMSWSSHQDTISSTGYSPSNRKRKSRKPSLPHEPNASSTEGERDATEEAKELEVEPPPRAFPEPFMAQARLAWEAQQAHYHMKQRSSWDSQKDGSGYESDGALPLPMPGPVVRAFSEDEALAQQENKHWKRNTFEKLGFPQILLEKSVSVQTNLASPEPYLHPSQSEDLGACAQFESSRQTRNMMPSASCVFPTFNLRKPSSETDIENWASKHFNKHT</sequence>
<organism evidence="2 3">
    <name type="scientific">Penelope pileata</name>
    <dbReference type="NCBI Taxonomy" id="1118817"/>
    <lineage>
        <taxon>Eukaryota</taxon>
        <taxon>Metazoa</taxon>
        <taxon>Chordata</taxon>
        <taxon>Craniata</taxon>
        <taxon>Vertebrata</taxon>
        <taxon>Euteleostomi</taxon>
        <taxon>Archelosauria</taxon>
        <taxon>Archosauria</taxon>
        <taxon>Dinosauria</taxon>
        <taxon>Saurischia</taxon>
        <taxon>Theropoda</taxon>
        <taxon>Coelurosauria</taxon>
        <taxon>Aves</taxon>
        <taxon>Neognathae</taxon>
        <taxon>Galloanserae</taxon>
        <taxon>Galliformes</taxon>
        <taxon>Cracidae</taxon>
        <taxon>Penelope</taxon>
    </lineage>
</organism>
<feature type="region of interest" description="Disordered" evidence="1">
    <location>
        <begin position="361"/>
        <end position="381"/>
    </location>
</feature>
<feature type="region of interest" description="Disordered" evidence="1">
    <location>
        <begin position="127"/>
        <end position="196"/>
    </location>
</feature>
<feature type="non-terminal residue" evidence="2">
    <location>
        <position position="1"/>
    </location>
</feature>
<reference evidence="2" key="1">
    <citation type="submission" date="2019-09" db="EMBL/GenBank/DDBJ databases">
        <title>Bird 10,000 Genomes (B10K) Project - Family phase.</title>
        <authorList>
            <person name="Zhang G."/>
        </authorList>
    </citation>
    <scope>NUCLEOTIDE SEQUENCE</scope>
    <source>
        <strain evidence="2">B10K-DU-001-08</strain>
        <tissue evidence="2">Muscle</tissue>
    </source>
</reference>
<protein>
    <submittedName>
        <fullName evidence="2">RHG39 protein</fullName>
    </submittedName>
</protein>
<feature type="compositionally biased region" description="Basic and acidic residues" evidence="1">
    <location>
        <begin position="319"/>
        <end position="332"/>
    </location>
</feature>
<proteinExistence type="predicted"/>
<dbReference type="OrthoDB" id="437889at2759"/>
<feature type="compositionally biased region" description="Basic residues" evidence="1">
    <location>
        <begin position="299"/>
        <end position="308"/>
    </location>
</feature>
<evidence type="ECO:0000313" key="2">
    <source>
        <dbReference type="EMBL" id="NXC48828.1"/>
    </source>
</evidence>
<feature type="region of interest" description="Disordered" evidence="1">
    <location>
        <begin position="278"/>
        <end position="341"/>
    </location>
</feature>
<feature type="region of interest" description="Disordered" evidence="1">
    <location>
        <begin position="54"/>
        <end position="103"/>
    </location>
</feature>
<evidence type="ECO:0000313" key="3">
    <source>
        <dbReference type="Proteomes" id="UP000613066"/>
    </source>
</evidence>
<name>A0A851P5B5_9GALL</name>
<feature type="compositionally biased region" description="Polar residues" evidence="1">
    <location>
        <begin position="81"/>
        <end position="93"/>
    </location>
</feature>
<feature type="non-terminal residue" evidence="2">
    <location>
        <position position="497"/>
    </location>
</feature>